<dbReference type="PANTHER" id="PTHR42716">
    <property type="entry name" value="L-ASPARTATE OXIDASE"/>
    <property type="match status" value="1"/>
</dbReference>
<evidence type="ECO:0000256" key="4">
    <source>
        <dbReference type="ARBA" id="ARBA00023002"/>
    </source>
</evidence>
<keyword evidence="4 6" id="KW-0560">Oxidoreductase</keyword>
<evidence type="ECO:0000259" key="5">
    <source>
        <dbReference type="Pfam" id="PF00890"/>
    </source>
</evidence>
<comment type="cofactor">
    <cofactor evidence="1">
        <name>FAD</name>
        <dbReference type="ChEBI" id="CHEBI:57692"/>
    </cofactor>
</comment>
<dbReference type="PANTHER" id="PTHR42716:SF2">
    <property type="entry name" value="L-ASPARTATE OXIDASE, CHLOROPLASTIC"/>
    <property type="match status" value="1"/>
</dbReference>
<feature type="non-terminal residue" evidence="6">
    <location>
        <position position="160"/>
    </location>
</feature>
<sequence length="160" mass="17436">MSNKLNNRQTYRHEVLIIGGGAAGLSLALNLPAQMRVAIITKDRDTEGSTYYAQGGISAVLRAEDSFDSHIQDTLNAGDGLCDIKAAQFTIENGPDAINWLADLGVPFTTDKHTDGRKSWHLTREGGHSHRRVIHAADATGKALETTLLNHVKHSRNIEL</sequence>
<dbReference type="SUPFAM" id="SSF51905">
    <property type="entry name" value="FAD/NAD(P)-binding domain"/>
    <property type="match status" value="1"/>
</dbReference>
<proteinExistence type="predicted"/>
<dbReference type="GO" id="GO:0008734">
    <property type="term" value="F:L-aspartate oxidase activity"/>
    <property type="evidence" value="ECO:0007669"/>
    <property type="project" value="UniProtKB-EC"/>
</dbReference>
<evidence type="ECO:0000256" key="2">
    <source>
        <dbReference type="ARBA" id="ARBA00022630"/>
    </source>
</evidence>
<name>A0A3B0Y032_9ZZZZ</name>
<reference evidence="6" key="1">
    <citation type="submission" date="2018-06" db="EMBL/GenBank/DDBJ databases">
        <authorList>
            <person name="Zhirakovskaya E."/>
        </authorList>
    </citation>
    <scope>NUCLEOTIDE SEQUENCE</scope>
</reference>
<evidence type="ECO:0000256" key="1">
    <source>
        <dbReference type="ARBA" id="ARBA00001974"/>
    </source>
</evidence>
<evidence type="ECO:0000313" key="6">
    <source>
        <dbReference type="EMBL" id="VAW69793.1"/>
    </source>
</evidence>
<organism evidence="6">
    <name type="scientific">hydrothermal vent metagenome</name>
    <dbReference type="NCBI Taxonomy" id="652676"/>
    <lineage>
        <taxon>unclassified sequences</taxon>
        <taxon>metagenomes</taxon>
        <taxon>ecological metagenomes</taxon>
    </lineage>
</organism>
<protein>
    <submittedName>
        <fullName evidence="6">L-aspartate oxidase</fullName>
        <ecNumber evidence="6">1.4.3.16</ecNumber>
    </submittedName>
</protein>
<dbReference type="GO" id="GO:0034628">
    <property type="term" value="P:'de novo' NAD+ biosynthetic process from L-aspartate"/>
    <property type="evidence" value="ECO:0007669"/>
    <property type="project" value="TreeGrafter"/>
</dbReference>
<keyword evidence="3" id="KW-0274">FAD</keyword>
<dbReference type="InterPro" id="IPR036188">
    <property type="entry name" value="FAD/NAD-bd_sf"/>
</dbReference>
<dbReference type="Pfam" id="PF00890">
    <property type="entry name" value="FAD_binding_2"/>
    <property type="match status" value="1"/>
</dbReference>
<dbReference type="InterPro" id="IPR005288">
    <property type="entry name" value="NadB"/>
</dbReference>
<keyword evidence="2" id="KW-0285">Flavoprotein</keyword>
<gene>
    <name evidence="6" type="ORF">MNBD_GAMMA10-350</name>
</gene>
<dbReference type="Gene3D" id="3.50.50.60">
    <property type="entry name" value="FAD/NAD(P)-binding domain"/>
    <property type="match status" value="1"/>
</dbReference>
<dbReference type="AlphaFoldDB" id="A0A3B0Y032"/>
<dbReference type="EC" id="1.4.3.16" evidence="6"/>
<dbReference type="InterPro" id="IPR003953">
    <property type="entry name" value="FAD-dep_OxRdtase_2_FAD-bd"/>
</dbReference>
<feature type="domain" description="FAD-dependent oxidoreductase 2 FAD-binding" evidence="5">
    <location>
        <begin position="15"/>
        <end position="154"/>
    </location>
</feature>
<dbReference type="EMBL" id="UOFJ01000463">
    <property type="protein sequence ID" value="VAW69793.1"/>
    <property type="molecule type" value="Genomic_DNA"/>
</dbReference>
<accession>A0A3B0Y032</accession>
<evidence type="ECO:0000256" key="3">
    <source>
        <dbReference type="ARBA" id="ARBA00022827"/>
    </source>
</evidence>